<dbReference type="EMBL" id="SGXA01000002">
    <property type="protein sequence ID" value="RZS71969.1"/>
    <property type="molecule type" value="Genomic_DNA"/>
</dbReference>
<keyword evidence="2" id="KW-1185">Reference proteome</keyword>
<evidence type="ECO:0000313" key="1">
    <source>
        <dbReference type="EMBL" id="RZS71969.1"/>
    </source>
</evidence>
<dbReference type="RefSeq" id="WP_130542435.1">
    <property type="nucleotide sequence ID" value="NZ_CP042431.1"/>
</dbReference>
<sequence length="516" mass="58156">MKKITGMLALALTIGQATTAQKLSIENVRTVSLRSTGAIKAHEEVKGYFTLYQGDKIDKNTNEYALQIMDENLNKVKEVKFTDSRKVQLLESAHNGTDLIFKFFDEEQKLIDFRVYGFDGKKKFNYQREVDKKTKRYMEQLDAYLKNGAENKSIFSVGDNGYISVIPVRDEGDFTYEVSYYGSGKKSSWTFNPDGEDSKTAQAQYLGSTDSVAVFSVMKKSNRLTKKSSSFLMGLYLHNGKIAFDFETDKDKFNFLPMNISPIVGTTNFLVMGQYCDKEDNISKGKSLGLGMWLVNSQGKILNAKYNSWESEIGKHLSVNAKGRVEDIGYIYFHKILQTEDGNFFAVGEGYKRQADAVGIAANVLVGGGAASTTKIKVTDMMMLSFDQQFNIKAATIYDKTPTNVALLPGMDFANLPTVAMWVKYFFNGFDYAFTQTDKTHSTFTVGYIDFVKEKDYKGGTFNAITYYNGQFTKDKVNLVKNGSKLSVYEGKLGAIMIAEYFKKEKKLELRLEKIN</sequence>
<comment type="caution">
    <text evidence="1">The sequence shown here is derived from an EMBL/GenBank/DDBJ whole genome shotgun (WGS) entry which is preliminary data.</text>
</comment>
<dbReference type="InterPro" id="IPR046661">
    <property type="entry name" value="DUF6770"/>
</dbReference>
<proteinExistence type="predicted"/>
<gene>
    <name evidence="1" type="ORF">EV199_3882</name>
</gene>
<dbReference type="Pfam" id="PF20559">
    <property type="entry name" value="DUF6770"/>
    <property type="match status" value="1"/>
</dbReference>
<name>A0A4Q7MVD8_9BACT</name>
<reference evidence="1 2" key="1">
    <citation type="submission" date="2019-02" db="EMBL/GenBank/DDBJ databases">
        <title>Genomic Encyclopedia of Type Strains, Phase IV (KMG-IV): sequencing the most valuable type-strain genomes for metagenomic binning, comparative biology and taxonomic classification.</title>
        <authorList>
            <person name="Goeker M."/>
        </authorList>
    </citation>
    <scope>NUCLEOTIDE SEQUENCE [LARGE SCALE GENOMIC DNA]</scope>
    <source>
        <strain evidence="1 2">DSM 18116</strain>
    </source>
</reference>
<dbReference type="OrthoDB" id="1312899at2"/>
<evidence type="ECO:0000313" key="2">
    <source>
        <dbReference type="Proteomes" id="UP000293874"/>
    </source>
</evidence>
<dbReference type="AlphaFoldDB" id="A0A4Q7MVD8"/>
<protein>
    <submittedName>
        <fullName evidence="1">Uncharacterized protein</fullName>
    </submittedName>
</protein>
<organism evidence="1 2">
    <name type="scientific">Pseudobacter ginsenosidimutans</name>
    <dbReference type="NCBI Taxonomy" id="661488"/>
    <lineage>
        <taxon>Bacteria</taxon>
        <taxon>Pseudomonadati</taxon>
        <taxon>Bacteroidota</taxon>
        <taxon>Chitinophagia</taxon>
        <taxon>Chitinophagales</taxon>
        <taxon>Chitinophagaceae</taxon>
        <taxon>Pseudobacter</taxon>
    </lineage>
</organism>
<accession>A0A4Q7MVD8</accession>
<dbReference type="Proteomes" id="UP000293874">
    <property type="component" value="Unassembled WGS sequence"/>
</dbReference>